<evidence type="ECO:0000256" key="2">
    <source>
        <dbReference type="SAM" id="SignalP"/>
    </source>
</evidence>
<feature type="transmembrane region" description="Helical" evidence="1">
    <location>
        <begin position="191"/>
        <end position="212"/>
    </location>
</feature>
<dbReference type="PANTHER" id="PTHR35465">
    <property type="entry name" value="CAVEOLIN-1 PROTEIN"/>
    <property type="match status" value="1"/>
</dbReference>
<dbReference type="PANTHER" id="PTHR35465:SF1">
    <property type="entry name" value="PHOSPHATIDYLINOSITOL-GLYCAN BIOSYNTHESIS CLASS X PROTEIN"/>
    <property type="match status" value="1"/>
</dbReference>
<name>A0AAV0TUW1_HYABA</name>
<accession>A0AAV0TUW1</accession>
<feature type="chain" id="PRO_5043796414" description="ER membrane protein complex subunit 7 beta-sandwich domain-containing protein" evidence="2">
    <location>
        <begin position="19"/>
        <end position="233"/>
    </location>
</feature>
<sequence length="233" mass="26093">MLLLVAVLLTLLTTRSLSTRTASIASGTVTLHPEIPLPSQHVLYGVPQFFLVVELDRDKVYDIKVSYPATQPSLFTLQVEHVVLPLVVQRKDEDARARRDPFVMEETSDAMPHRNRRLNTAKLRLHPMEVQSHASVRYRLAPAGDAVEVVFSLVATVEGVQRPDSTLATHECVFDIVVEEMLLEAFPKNTVLLIGWVLLLLVVSGRCVLPYLEKKMALACKEDRVKATETKES</sequence>
<keyword evidence="1" id="KW-0812">Transmembrane</keyword>
<comment type="caution">
    <text evidence="3">The sequence shown here is derived from an EMBL/GenBank/DDBJ whole genome shotgun (WGS) entry which is preliminary data.</text>
</comment>
<evidence type="ECO:0008006" key="5">
    <source>
        <dbReference type="Google" id="ProtNLM"/>
    </source>
</evidence>
<keyword evidence="4" id="KW-1185">Reference proteome</keyword>
<proteinExistence type="predicted"/>
<dbReference type="AlphaFoldDB" id="A0AAV0TUW1"/>
<keyword evidence="1" id="KW-1133">Transmembrane helix</keyword>
<organism evidence="3 4">
    <name type="scientific">Hyaloperonospora brassicae</name>
    <name type="common">Brassica downy mildew</name>
    <name type="synonym">Peronospora brassicae</name>
    <dbReference type="NCBI Taxonomy" id="162125"/>
    <lineage>
        <taxon>Eukaryota</taxon>
        <taxon>Sar</taxon>
        <taxon>Stramenopiles</taxon>
        <taxon>Oomycota</taxon>
        <taxon>Peronosporomycetes</taxon>
        <taxon>Peronosporales</taxon>
        <taxon>Peronosporaceae</taxon>
        <taxon>Hyaloperonospora</taxon>
    </lineage>
</organism>
<reference evidence="3" key="1">
    <citation type="submission" date="2022-12" db="EMBL/GenBank/DDBJ databases">
        <authorList>
            <person name="Webb A."/>
        </authorList>
    </citation>
    <scope>NUCLEOTIDE SEQUENCE</scope>
    <source>
        <strain evidence="3">Hp1</strain>
    </source>
</reference>
<evidence type="ECO:0000313" key="4">
    <source>
        <dbReference type="Proteomes" id="UP001162031"/>
    </source>
</evidence>
<feature type="signal peptide" evidence="2">
    <location>
        <begin position="1"/>
        <end position="18"/>
    </location>
</feature>
<dbReference type="EMBL" id="CANTFL010000731">
    <property type="protein sequence ID" value="CAI5727111.1"/>
    <property type="molecule type" value="Genomic_DNA"/>
</dbReference>
<keyword evidence="2" id="KW-0732">Signal</keyword>
<evidence type="ECO:0000313" key="3">
    <source>
        <dbReference type="EMBL" id="CAI5727111.1"/>
    </source>
</evidence>
<evidence type="ECO:0000256" key="1">
    <source>
        <dbReference type="SAM" id="Phobius"/>
    </source>
</evidence>
<keyword evidence="1" id="KW-0472">Membrane</keyword>
<dbReference type="Proteomes" id="UP001162031">
    <property type="component" value="Unassembled WGS sequence"/>
</dbReference>
<protein>
    <recommendedName>
        <fullName evidence="5">ER membrane protein complex subunit 7 beta-sandwich domain-containing protein</fullName>
    </recommendedName>
</protein>
<gene>
    <name evidence="3" type="ORF">HBR001_LOCUS4009</name>
</gene>